<dbReference type="AlphaFoldDB" id="A0A078QVI4"/>
<dbReference type="PROSITE" id="PS51257">
    <property type="entry name" value="PROKAR_LIPOPROTEIN"/>
    <property type="match status" value="1"/>
</dbReference>
<sequence length="364" mass="41965">MKKLILIFFPFLFVSCSVKHKKTFDYIFNKTEAITLEQSKLTLSKDITVLSFSDSSMVDRNSSIIKVDSGWIVYSKNSESSILSFTSDGQFSGYIGHRGNGPGEYTSVYDVVVNQKSKVLEVLSDGGIFCYTFGGDFLDKKEVTYPAFSFAIDDRQNYWFYVGNNTTYGDAKMICTDENIANVAYYLHQKSNMLPMVENNFGRNGEWLTFHESLNHDLYTIENGKLDLSYAMDFPNYKLPKKLHELSGMEVIEELQRSNYASIINYLENHDYIFLNVLLNNEGERIPEVYYWIISKNLQEEVIIKIDGGISAESYLFNTQYLSNDNKLYCLGYIWENKDVESFEENLNPSVVALEFNELFSKVR</sequence>
<evidence type="ECO:0000313" key="2">
    <source>
        <dbReference type="Proteomes" id="UP000028134"/>
    </source>
</evidence>
<dbReference type="Proteomes" id="UP000028134">
    <property type="component" value="Unassembled WGS sequence"/>
</dbReference>
<proteinExistence type="predicted"/>
<dbReference type="EMBL" id="JNHI01000045">
    <property type="protein sequence ID" value="KDS26421.1"/>
    <property type="molecule type" value="Genomic_DNA"/>
</dbReference>
<comment type="caution">
    <text evidence="1">The sequence shown here is derived from an EMBL/GenBank/DDBJ whole genome shotgun (WGS) entry which is preliminary data.</text>
</comment>
<name>A0A078QVI4_PHOVU</name>
<evidence type="ECO:0000313" key="1">
    <source>
        <dbReference type="EMBL" id="KDS26421.1"/>
    </source>
</evidence>
<organism evidence="1 2">
    <name type="scientific">Phocaeicola vulgatus str. 3775 SL</name>
    <name type="common">B</name>
    <name type="synonym">iv</name>
    <dbReference type="NCBI Taxonomy" id="1339350"/>
    <lineage>
        <taxon>Bacteria</taxon>
        <taxon>Pseudomonadati</taxon>
        <taxon>Bacteroidota</taxon>
        <taxon>Bacteroidia</taxon>
        <taxon>Bacteroidales</taxon>
        <taxon>Bacteroidaceae</taxon>
        <taxon>Phocaeicola</taxon>
    </lineage>
</organism>
<dbReference type="PATRIC" id="fig|1339350.3.peg.4037"/>
<dbReference type="RefSeq" id="WP_011964611.1">
    <property type="nucleotide sequence ID" value="NZ_JNHI01000045.1"/>
</dbReference>
<reference evidence="1 2" key="1">
    <citation type="submission" date="2014-04" db="EMBL/GenBank/DDBJ databases">
        <authorList>
            <person name="Sears C."/>
            <person name="Carroll K."/>
            <person name="Sack B.R."/>
            <person name="Qadri F."/>
            <person name="Myers L.L."/>
            <person name="Chung G.-T."/>
            <person name="Escheverria P."/>
            <person name="Fraser C.M."/>
            <person name="Sadzewicz L."/>
            <person name="Shefchek K.A."/>
            <person name="Tallon L."/>
            <person name="Das S.P."/>
            <person name="Daugherty S."/>
            <person name="Mongodin E.F."/>
        </authorList>
    </citation>
    <scope>NUCLEOTIDE SEQUENCE [LARGE SCALE GENOMIC DNA]</scope>
    <source>
        <strain evidence="2">3775 SL(B) 10 (iv)</strain>
    </source>
</reference>
<dbReference type="GeneID" id="5301036"/>
<dbReference type="Pfam" id="PF17170">
    <property type="entry name" value="DUF5128"/>
    <property type="match status" value="1"/>
</dbReference>
<accession>A0A078QVI4</accession>
<gene>
    <name evidence="1" type="ORF">M097_4235</name>
</gene>
<protein>
    <submittedName>
        <fullName evidence="1">Putative exported protein</fullName>
    </submittedName>
</protein>